<name>A0A6H5GHK0_9HEMI</name>
<evidence type="ECO:0000313" key="2">
    <source>
        <dbReference type="EMBL" id="CAB0002543.1"/>
    </source>
</evidence>
<dbReference type="EMBL" id="CADCXU010012598">
    <property type="protein sequence ID" value="CAB0002543.1"/>
    <property type="molecule type" value="Genomic_DNA"/>
</dbReference>
<dbReference type="PANTHER" id="PTHR13005">
    <property type="entry name" value="CYSTEINE-RICH HYDROPHOBIC DOMAIN PROTEIN BRAIN X-LINKED PROTEIN"/>
    <property type="match status" value="1"/>
</dbReference>
<proteinExistence type="predicted"/>
<feature type="compositionally biased region" description="Polar residues" evidence="1">
    <location>
        <begin position="199"/>
        <end position="220"/>
    </location>
</feature>
<feature type="region of interest" description="Disordered" evidence="1">
    <location>
        <begin position="105"/>
        <end position="255"/>
    </location>
</feature>
<feature type="non-terminal residue" evidence="2">
    <location>
        <position position="1"/>
    </location>
</feature>
<gene>
    <name evidence="2" type="ORF">NTEN_LOCUS8330</name>
</gene>
<evidence type="ECO:0000313" key="3">
    <source>
        <dbReference type="Proteomes" id="UP000479000"/>
    </source>
</evidence>
<sequence length="386" mass="41721">FGLSNRFDLEFPNGLVSRVAPEEYKATVSRVNNVLKKTIPVNVKWLFCGCVCCCCTLGCSLWPVICLSKRGLQLECTLSQLFHFSYEGTTVELIWKATWKRKASSQQPSQASSSASSAAGRATSPTAANRAAAASARRPSPVNTDRPASPATARPTAPPDSNRPNPSAAPVTSRPTTAASPSRRVTPPRQTFTPPRTTANRPQPSTSGPSDVKNTYQASNFPPPAGIPYSSRDVSPGFRRRRSSLSTHHHRGARPTVQAAPPVVIPTPVRVEQNQPENAQPSEGTCIPLSLIHTVPSISKRHTFHIRGIQSTEAFLNQTNGRLSVFEERGQRGLKLRWQQEAGALPRAPTSGRCGSSFRSVTRSSDPTVHAAKAGCFSIVEERGRL</sequence>
<feature type="compositionally biased region" description="Low complexity" evidence="1">
    <location>
        <begin position="105"/>
        <end position="155"/>
    </location>
</feature>
<feature type="compositionally biased region" description="Low complexity" evidence="1">
    <location>
        <begin position="183"/>
        <end position="198"/>
    </location>
</feature>
<accession>A0A6H5GHK0</accession>
<protein>
    <recommendedName>
        <fullName evidence="4">Golgin subfamily A member 7/ERF4 domain-containing protein</fullName>
    </recommendedName>
</protein>
<reference evidence="2 3" key="1">
    <citation type="submission" date="2020-02" db="EMBL/GenBank/DDBJ databases">
        <authorList>
            <person name="Ferguson B K."/>
        </authorList>
    </citation>
    <scope>NUCLEOTIDE SEQUENCE [LARGE SCALE GENOMIC DNA]</scope>
</reference>
<dbReference type="AlphaFoldDB" id="A0A6H5GHK0"/>
<organism evidence="2 3">
    <name type="scientific">Nesidiocoris tenuis</name>
    <dbReference type="NCBI Taxonomy" id="355587"/>
    <lineage>
        <taxon>Eukaryota</taxon>
        <taxon>Metazoa</taxon>
        <taxon>Ecdysozoa</taxon>
        <taxon>Arthropoda</taxon>
        <taxon>Hexapoda</taxon>
        <taxon>Insecta</taxon>
        <taxon>Pterygota</taxon>
        <taxon>Neoptera</taxon>
        <taxon>Paraneoptera</taxon>
        <taxon>Hemiptera</taxon>
        <taxon>Heteroptera</taxon>
        <taxon>Panheteroptera</taxon>
        <taxon>Cimicomorpha</taxon>
        <taxon>Miridae</taxon>
        <taxon>Dicyphina</taxon>
        <taxon>Nesidiocoris</taxon>
    </lineage>
</organism>
<feature type="compositionally biased region" description="Basic residues" evidence="1">
    <location>
        <begin position="238"/>
        <end position="253"/>
    </location>
</feature>
<dbReference type="InterPro" id="IPR039735">
    <property type="entry name" value="CHIC1/2"/>
</dbReference>
<dbReference type="PANTHER" id="PTHR13005:SF4">
    <property type="entry name" value="CYSTEINE-RICH HYDROPHOBIC PROTEIN"/>
    <property type="match status" value="1"/>
</dbReference>
<dbReference type="OrthoDB" id="67682at2759"/>
<dbReference type="Proteomes" id="UP000479000">
    <property type="component" value="Unassembled WGS sequence"/>
</dbReference>
<keyword evidence="3" id="KW-1185">Reference proteome</keyword>
<evidence type="ECO:0000256" key="1">
    <source>
        <dbReference type="SAM" id="MobiDB-lite"/>
    </source>
</evidence>
<evidence type="ECO:0008006" key="4">
    <source>
        <dbReference type="Google" id="ProtNLM"/>
    </source>
</evidence>